<proteinExistence type="predicted"/>
<evidence type="ECO:0000313" key="2">
    <source>
        <dbReference type="Proteomes" id="UP000252519"/>
    </source>
</evidence>
<reference evidence="1 2" key="1">
    <citation type="submission" date="2014-10" db="EMBL/GenBank/DDBJ databases">
        <title>Draft genome of the hookworm Ancylostoma caninum.</title>
        <authorList>
            <person name="Mitreva M."/>
        </authorList>
    </citation>
    <scope>NUCLEOTIDE SEQUENCE [LARGE SCALE GENOMIC DNA]</scope>
    <source>
        <strain evidence="1 2">Baltimore</strain>
    </source>
</reference>
<comment type="caution">
    <text evidence="1">The sequence shown here is derived from an EMBL/GenBank/DDBJ whole genome shotgun (WGS) entry which is preliminary data.</text>
</comment>
<dbReference type="OrthoDB" id="5907584at2759"/>
<name>A0A368GJI9_ANCCA</name>
<keyword evidence="2" id="KW-1185">Reference proteome</keyword>
<dbReference type="EMBL" id="JOJR01000126">
    <property type="protein sequence ID" value="RCN44553.1"/>
    <property type="molecule type" value="Genomic_DNA"/>
</dbReference>
<dbReference type="AlphaFoldDB" id="A0A368GJI9"/>
<evidence type="ECO:0000313" key="1">
    <source>
        <dbReference type="EMBL" id="RCN44553.1"/>
    </source>
</evidence>
<organism evidence="1 2">
    <name type="scientific">Ancylostoma caninum</name>
    <name type="common">Dog hookworm</name>
    <dbReference type="NCBI Taxonomy" id="29170"/>
    <lineage>
        <taxon>Eukaryota</taxon>
        <taxon>Metazoa</taxon>
        <taxon>Ecdysozoa</taxon>
        <taxon>Nematoda</taxon>
        <taxon>Chromadorea</taxon>
        <taxon>Rhabditida</taxon>
        <taxon>Rhabditina</taxon>
        <taxon>Rhabditomorpha</taxon>
        <taxon>Strongyloidea</taxon>
        <taxon>Ancylostomatidae</taxon>
        <taxon>Ancylostomatinae</taxon>
        <taxon>Ancylostoma</taxon>
    </lineage>
</organism>
<protein>
    <submittedName>
        <fullName evidence="1">Uncharacterized protein</fullName>
    </submittedName>
</protein>
<dbReference type="Proteomes" id="UP000252519">
    <property type="component" value="Unassembled WGS sequence"/>
</dbReference>
<gene>
    <name evidence="1" type="ORF">ANCCAN_09441</name>
</gene>
<sequence length="152" mass="17295">MPKVTVMSPNYRTRQVTSTLAPCTLGGSRSFRFFNISLTADEPAVCHPYLSEVSTLQFRCTEDLQYIELAVIEECRRDEGLMNDLKLTKYGLLVMNTKSRLMDKQRSFFTKTFADFNNLKWPESKEDYHAFFVLDSQPGGDTTVPPGKGCQS</sequence>
<accession>A0A368GJI9</accession>